<sequence length="71" mass="8661">MNDTMFYRNCILTSEADLKVKSGPDSSRHIWVPDRQYRYDDQNWSSDFERDRRQCIEGGYTKFVRESRQFQ</sequence>
<dbReference type="AlphaFoldDB" id="A0A1P8RJ83"/>
<gene>
    <name evidence="1" type="ORF">BB347_18555</name>
</gene>
<geneLocation type="plasmid" evidence="1">
    <name>unnamed3</name>
</geneLocation>
<protein>
    <submittedName>
        <fullName evidence="1">Uncharacterized protein</fullName>
    </submittedName>
</protein>
<keyword evidence="1" id="KW-0614">Plasmid</keyword>
<dbReference type="EMBL" id="CP019330">
    <property type="protein sequence ID" value="APX98709.1"/>
    <property type="molecule type" value="Genomic_DNA"/>
</dbReference>
<proteinExistence type="predicted"/>
<accession>A0A1P8RJ83</accession>
<dbReference type="Proteomes" id="UP000187321">
    <property type="component" value="Plasmid unnamed3"/>
</dbReference>
<dbReference type="KEGG" id="hda:BB347_18555"/>
<organism evidence="1 2">
    <name type="scientific">Natronorubrum daqingense</name>
    <dbReference type="NCBI Taxonomy" id="588898"/>
    <lineage>
        <taxon>Archaea</taxon>
        <taxon>Methanobacteriati</taxon>
        <taxon>Methanobacteriota</taxon>
        <taxon>Stenosarchaea group</taxon>
        <taxon>Halobacteria</taxon>
        <taxon>Halobacteriales</taxon>
        <taxon>Natrialbaceae</taxon>
        <taxon>Natronorubrum</taxon>
    </lineage>
</organism>
<reference evidence="1 2" key="1">
    <citation type="submission" date="2017-01" db="EMBL/GenBank/DDBJ databases">
        <title>Complete genome sequence of Haloterrigena daqingensis type strain (JX313T).</title>
        <authorList>
            <person name="Shuang W."/>
        </authorList>
    </citation>
    <scope>NUCLEOTIDE SEQUENCE [LARGE SCALE GENOMIC DNA]</scope>
    <source>
        <strain evidence="2">JX313</strain>
        <plasmid evidence="2">Plasmid unnamed3</plasmid>
    </source>
</reference>
<evidence type="ECO:0000313" key="1">
    <source>
        <dbReference type="EMBL" id="APX98709.1"/>
    </source>
</evidence>
<evidence type="ECO:0000313" key="2">
    <source>
        <dbReference type="Proteomes" id="UP000187321"/>
    </source>
</evidence>
<name>A0A1P8RJ83_9EURY</name>